<dbReference type="AlphaFoldDB" id="U3U3H6"/>
<dbReference type="InterPro" id="IPR019734">
    <property type="entry name" value="TPR_rpt"/>
</dbReference>
<sequence length="84" mass="9814">MLFNKGHNEDSDYYFSTIVIKKYPKSSKVCECVFNIALIKQHKQDTQKAKAACQEVIKRFPKSEFAKLSYKSLDRLCIIYEKEG</sequence>
<dbReference type="Pfam" id="PF13174">
    <property type="entry name" value="TPR_6"/>
    <property type="match status" value="1"/>
</dbReference>
<proteinExistence type="predicted"/>
<evidence type="ECO:0008006" key="3">
    <source>
        <dbReference type="Google" id="ProtNLM"/>
    </source>
</evidence>
<accession>U3U3H6</accession>
<dbReference type="SUPFAM" id="SSF48452">
    <property type="entry name" value="TPR-like"/>
    <property type="match status" value="1"/>
</dbReference>
<dbReference type="Gene3D" id="1.25.40.10">
    <property type="entry name" value="Tetratricopeptide repeat domain"/>
    <property type="match status" value="1"/>
</dbReference>
<reference evidence="1 2" key="1">
    <citation type="submission" date="2012-10" db="EMBL/GenBank/DDBJ databases">
        <title>Genome sequence of the symbiont of the pentatomidae stink bug Halyomorpha halys.</title>
        <authorList>
            <person name="Kobayashi H."/>
            <person name="Fujii-Muramatsu R."/>
            <person name="Takeishi K."/>
            <person name="Noda H."/>
        </authorList>
    </citation>
    <scope>NUCLEOTIDE SEQUENCE [LARGE SCALE GENOMIC DNA]</scope>
</reference>
<organism evidence="1 2">
    <name type="scientific">Candidatus Pantoea carbekii</name>
    <dbReference type="NCBI Taxonomy" id="1235990"/>
    <lineage>
        <taxon>Bacteria</taxon>
        <taxon>Pseudomonadati</taxon>
        <taxon>Pseudomonadota</taxon>
        <taxon>Gammaproteobacteria</taxon>
        <taxon>Enterobacterales</taxon>
        <taxon>Erwiniaceae</taxon>
        <taxon>Pantoea</taxon>
    </lineage>
</organism>
<keyword evidence="2" id="KW-1185">Reference proteome</keyword>
<gene>
    <name evidence="1" type="ORF">HHS_07460</name>
</gene>
<dbReference type="KEGG" id="hhs:HHS_07460"/>
<dbReference type="EMBL" id="AP012554">
    <property type="protein sequence ID" value="BAO00716.1"/>
    <property type="molecule type" value="Genomic_DNA"/>
</dbReference>
<dbReference type="InterPro" id="IPR011990">
    <property type="entry name" value="TPR-like_helical_dom_sf"/>
</dbReference>
<dbReference type="RefSeq" id="WP_022564735.1">
    <property type="nucleotide sequence ID" value="NZ_CP010907.1"/>
</dbReference>
<evidence type="ECO:0000313" key="1">
    <source>
        <dbReference type="EMBL" id="BAO00716.1"/>
    </source>
</evidence>
<dbReference type="eggNOG" id="COG1729">
    <property type="taxonomic scope" value="Bacteria"/>
</dbReference>
<protein>
    <recommendedName>
        <fullName evidence="3">Outer membrane lipoprotein BamD-like domain-containing protein</fullName>
    </recommendedName>
</protein>
<dbReference type="Proteomes" id="UP000016900">
    <property type="component" value="Chromosome"/>
</dbReference>
<name>U3U3H6_9GAMM</name>
<evidence type="ECO:0000313" key="2">
    <source>
        <dbReference type="Proteomes" id="UP000016900"/>
    </source>
</evidence>